<dbReference type="EMBL" id="CP002792">
    <property type="protein sequence ID" value="AEH06459.1"/>
    <property type="molecule type" value="Genomic_DNA"/>
</dbReference>
<accession>F8AL23</accession>
<dbReference type="AlphaFoldDB" id="F8AL23"/>
<gene>
    <name evidence="2" type="ordered locus">Metok_0477</name>
</gene>
<organism evidence="2 3">
    <name type="scientific">Methanothermococcus okinawensis (strain DSM 14208 / JCM 11175 / IH1)</name>
    <dbReference type="NCBI Taxonomy" id="647113"/>
    <lineage>
        <taxon>Archaea</taxon>
        <taxon>Methanobacteriati</taxon>
        <taxon>Methanobacteriota</taxon>
        <taxon>Methanomada group</taxon>
        <taxon>Methanococci</taxon>
        <taxon>Methanococcales</taxon>
        <taxon>Methanococcaceae</taxon>
        <taxon>Methanothermococcus</taxon>
    </lineage>
</organism>
<evidence type="ECO:0000259" key="1">
    <source>
        <dbReference type="PROSITE" id="PS50206"/>
    </source>
</evidence>
<dbReference type="HOGENOM" id="CLU_089574_13_2_2"/>
<keyword evidence="3" id="KW-1185">Reference proteome</keyword>
<dbReference type="InterPro" id="IPR050229">
    <property type="entry name" value="GlpE_sulfurtransferase"/>
</dbReference>
<dbReference type="OrthoDB" id="135517at2157"/>
<name>F8AL23_METOI</name>
<evidence type="ECO:0000313" key="3">
    <source>
        <dbReference type="Proteomes" id="UP000009296"/>
    </source>
</evidence>
<dbReference type="KEGG" id="mok:Metok_0477"/>
<reference evidence="2" key="1">
    <citation type="submission" date="2011-05" db="EMBL/GenBank/DDBJ databases">
        <title>Complete sequence of chromosome of Methanothermococcus okinawensis IH1.</title>
        <authorList>
            <consortium name="US DOE Joint Genome Institute"/>
            <person name="Lucas S."/>
            <person name="Han J."/>
            <person name="Lapidus A."/>
            <person name="Cheng J.-F."/>
            <person name="Goodwin L."/>
            <person name="Pitluck S."/>
            <person name="Peters L."/>
            <person name="Mikhailova N."/>
            <person name="Held B."/>
            <person name="Han C."/>
            <person name="Tapia R."/>
            <person name="Land M."/>
            <person name="Hauser L."/>
            <person name="Kyrpides N."/>
            <person name="Ivanova N."/>
            <person name="Pagani I."/>
            <person name="Sieprawska-Lupa M."/>
            <person name="Takai K."/>
            <person name="Miyazaki J."/>
            <person name="Whitman W."/>
            <person name="Woyke T."/>
        </authorList>
    </citation>
    <scope>NUCLEOTIDE SEQUENCE</scope>
    <source>
        <strain evidence="2">IH1</strain>
    </source>
</reference>
<dbReference type="RefSeq" id="WP_013866645.1">
    <property type="nucleotide sequence ID" value="NC_015636.1"/>
</dbReference>
<dbReference type="SUPFAM" id="SSF52821">
    <property type="entry name" value="Rhodanese/Cell cycle control phosphatase"/>
    <property type="match status" value="1"/>
</dbReference>
<proteinExistence type="predicted"/>
<protein>
    <submittedName>
        <fullName evidence="2">Rhodanese-like protein</fullName>
    </submittedName>
</protein>
<dbReference type="CDD" id="cd00158">
    <property type="entry name" value="RHOD"/>
    <property type="match status" value="1"/>
</dbReference>
<dbReference type="PROSITE" id="PS50206">
    <property type="entry name" value="RHODANESE_3"/>
    <property type="match status" value="1"/>
</dbReference>
<evidence type="ECO:0000313" key="2">
    <source>
        <dbReference type="EMBL" id="AEH06459.1"/>
    </source>
</evidence>
<sequence>MIKSLSSKEIYDMISKNDDELYILDVRTPAEYKERHIKNAKLINVNDAEFENEINKLDKSKKYIVYCRSGVRSMKACEIMEKSGFKELYNLIGGITNWKNNGFPVEK</sequence>
<dbReference type="InterPro" id="IPR036873">
    <property type="entry name" value="Rhodanese-like_dom_sf"/>
</dbReference>
<dbReference type="Gene3D" id="3.40.250.10">
    <property type="entry name" value="Rhodanese-like domain"/>
    <property type="match status" value="1"/>
</dbReference>
<dbReference type="PANTHER" id="PTHR43031">
    <property type="entry name" value="FAD-DEPENDENT OXIDOREDUCTASE"/>
    <property type="match status" value="1"/>
</dbReference>
<dbReference type="Pfam" id="PF00581">
    <property type="entry name" value="Rhodanese"/>
    <property type="match status" value="1"/>
</dbReference>
<dbReference type="Proteomes" id="UP000009296">
    <property type="component" value="Chromosome"/>
</dbReference>
<dbReference type="STRING" id="647113.Metok_0477"/>
<dbReference type="eggNOG" id="arCOG02021">
    <property type="taxonomic scope" value="Archaea"/>
</dbReference>
<feature type="domain" description="Rhodanese" evidence="1">
    <location>
        <begin position="17"/>
        <end position="107"/>
    </location>
</feature>
<dbReference type="PANTHER" id="PTHR43031:SF17">
    <property type="entry name" value="SULFURTRANSFERASE YTWF-RELATED"/>
    <property type="match status" value="1"/>
</dbReference>
<dbReference type="GeneID" id="10772599"/>
<dbReference type="SMART" id="SM00450">
    <property type="entry name" value="RHOD"/>
    <property type="match status" value="1"/>
</dbReference>
<dbReference type="InterPro" id="IPR001763">
    <property type="entry name" value="Rhodanese-like_dom"/>
</dbReference>